<accession>A0A8H6NRU3</accession>
<feature type="compositionally biased region" description="Pro residues" evidence="1">
    <location>
        <begin position="151"/>
        <end position="162"/>
    </location>
</feature>
<comment type="caution">
    <text evidence="2">The sequence shown here is derived from an EMBL/GenBank/DDBJ whole genome shotgun (WGS) entry which is preliminary data.</text>
</comment>
<evidence type="ECO:0000313" key="3">
    <source>
        <dbReference type="Proteomes" id="UP000654918"/>
    </source>
</evidence>
<proteinExistence type="predicted"/>
<sequence>MKNCVEKARQLQEKAREMLTRLRPDNPRDSCITRCLTPHHNHPYNTATHRNPSLTSTVDDWMPPLAGRLYVTNPDPEPTMVPASAAEPIDVHDLEVDRVPPRPSLFVTNPDPYSSAVSASKTESTDVDDPAVDRVPPRQSLLVTNADAEPPSVPPSETPPVPVSETPVVPAFEAEYIYVDNLEAEEPQTPQITSQFSEKRGRERLRE</sequence>
<gene>
    <name evidence="2" type="ORF">CPLU01_00551</name>
</gene>
<dbReference type="EMBL" id="WIGO01000003">
    <property type="protein sequence ID" value="KAF6841420.1"/>
    <property type="molecule type" value="Genomic_DNA"/>
</dbReference>
<feature type="compositionally biased region" description="Basic and acidic residues" evidence="1">
    <location>
        <begin position="197"/>
        <end position="207"/>
    </location>
</feature>
<reference evidence="2" key="1">
    <citation type="journal article" date="2020" name="Phytopathology">
        <title>Genome Sequence Resources of Colletotrichum truncatum, C. plurivorum, C. musicola, and C. sojae: Four Species Pathogenic to Soybean (Glycine max).</title>
        <authorList>
            <person name="Rogerio F."/>
            <person name="Boufleur T.R."/>
            <person name="Ciampi-Guillardi M."/>
            <person name="Sukno S.A."/>
            <person name="Thon M.R."/>
            <person name="Massola Junior N.S."/>
            <person name="Baroncelli R."/>
        </authorList>
    </citation>
    <scope>NUCLEOTIDE SEQUENCE</scope>
    <source>
        <strain evidence="2">LFN00145</strain>
    </source>
</reference>
<organism evidence="2 3">
    <name type="scientific">Colletotrichum plurivorum</name>
    <dbReference type="NCBI Taxonomy" id="2175906"/>
    <lineage>
        <taxon>Eukaryota</taxon>
        <taxon>Fungi</taxon>
        <taxon>Dikarya</taxon>
        <taxon>Ascomycota</taxon>
        <taxon>Pezizomycotina</taxon>
        <taxon>Sordariomycetes</taxon>
        <taxon>Hypocreomycetidae</taxon>
        <taxon>Glomerellales</taxon>
        <taxon>Glomerellaceae</taxon>
        <taxon>Colletotrichum</taxon>
        <taxon>Colletotrichum orchidearum species complex</taxon>
    </lineage>
</organism>
<evidence type="ECO:0000256" key="1">
    <source>
        <dbReference type="SAM" id="MobiDB-lite"/>
    </source>
</evidence>
<evidence type="ECO:0000313" key="2">
    <source>
        <dbReference type="EMBL" id="KAF6841420.1"/>
    </source>
</evidence>
<dbReference type="Proteomes" id="UP000654918">
    <property type="component" value="Unassembled WGS sequence"/>
</dbReference>
<feature type="compositionally biased region" description="Polar residues" evidence="1">
    <location>
        <begin position="111"/>
        <end position="122"/>
    </location>
</feature>
<keyword evidence="3" id="KW-1185">Reference proteome</keyword>
<dbReference type="AlphaFoldDB" id="A0A8H6NRU3"/>
<feature type="region of interest" description="Disordered" evidence="1">
    <location>
        <begin position="102"/>
        <end position="167"/>
    </location>
</feature>
<name>A0A8H6NRU3_9PEZI</name>
<protein>
    <submittedName>
        <fullName evidence="2">Uncharacterized protein</fullName>
    </submittedName>
</protein>
<feature type="region of interest" description="Disordered" evidence="1">
    <location>
        <begin position="180"/>
        <end position="207"/>
    </location>
</feature>